<dbReference type="SUPFAM" id="SSF51905">
    <property type="entry name" value="FAD/NAD(P)-binding domain"/>
    <property type="match status" value="1"/>
</dbReference>
<dbReference type="GO" id="GO:0016628">
    <property type="term" value="F:oxidoreductase activity, acting on the CH-CH group of donors, NAD or NADP as acceptor"/>
    <property type="evidence" value="ECO:0007669"/>
    <property type="project" value="InterPro"/>
</dbReference>
<evidence type="ECO:0000313" key="2">
    <source>
        <dbReference type="EMBL" id="NYG37092.1"/>
    </source>
</evidence>
<dbReference type="InterPro" id="IPR002938">
    <property type="entry name" value="FAD-bd"/>
</dbReference>
<dbReference type="PANTHER" id="PTHR42685">
    <property type="entry name" value="GERANYLGERANYL DIPHOSPHATE REDUCTASE"/>
    <property type="match status" value="1"/>
</dbReference>
<gene>
    <name evidence="2" type="ORF">BJY28_001561</name>
</gene>
<comment type="caution">
    <text evidence="2">The sequence shown here is derived from an EMBL/GenBank/DDBJ whole genome shotgun (WGS) entry which is preliminary data.</text>
</comment>
<dbReference type="Gene3D" id="3.50.50.60">
    <property type="entry name" value="FAD/NAD(P)-binding domain"/>
    <property type="match status" value="1"/>
</dbReference>
<dbReference type="Pfam" id="PF01494">
    <property type="entry name" value="FAD_binding_3"/>
    <property type="match status" value="1"/>
</dbReference>
<dbReference type="AlphaFoldDB" id="A0A852X1A0"/>
<dbReference type="NCBIfam" id="TIGR02032">
    <property type="entry name" value="GG-red-SF"/>
    <property type="match status" value="1"/>
</dbReference>
<dbReference type="InterPro" id="IPR011777">
    <property type="entry name" value="Geranylgeranyl_Rdtase_fam"/>
</dbReference>
<dbReference type="InterPro" id="IPR036188">
    <property type="entry name" value="FAD/NAD-bd_sf"/>
</dbReference>
<keyword evidence="3" id="KW-1185">Reference proteome</keyword>
<name>A0A852X1A0_9MICO</name>
<protein>
    <submittedName>
        <fullName evidence="2">Geranylgeranyl reductase family protein</fullName>
    </submittedName>
</protein>
<dbReference type="Proteomes" id="UP000592181">
    <property type="component" value="Unassembled WGS sequence"/>
</dbReference>
<sequence length="436" mass="47513">MTSTPERPTVDRSADVVVVGAGPGGSATAAWLAKAGLDVVLLEKSTFPRDKVCGDGLTPRAVRQIEALGIPSAETDGWAHNKGLRIIAGGMRLQLDWPEVTSFPGYGMARARGDLDEVLARHAARCGTELLERRNVTGPVLDESGRVSGVEAKVVDERGRATGERETYRAPVVVAADGVSSRLSIGVGREKREDRPMAVAVRAYYETPRHDDDYMESHLELWTTGEDGQRILMPGYGWLFGLGDGRSNIGLGVLNTSEAFGRTDYKDVMRRWVETMPPEWGINEDTITGPIQAAALPMAFNRQPLYADGLLLVGDSGGMVNPFNGEGIDYALEAAHEAAEIIGDALRAPTPAAREEALQRYPERMRELHGGYFRLGAEFAKLIGRPEIMRLATRYGLPRRTLMKFMLKLMANLPEEKGGGLDDRAIQLMTRLAPSA</sequence>
<organism evidence="2 3">
    <name type="scientific">Janibacter alkaliphilus</name>
    <dbReference type="NCBI Taxonomy" id="1069963"/>
    <lineage>
        <taxon>Bacteria</taxon>
        <taxon>Bacillati</taxon>
        <taxon>Actinomycetota</taxon>
        <taxon>Actinomycetes</taxon>
        <taxon>Micrococcales</taxon>
        <taxon>Intrasporangiaceae</taxon>
        <taxon>Janibacter</taxon>
    </lineage>
</organism>
<proteinExistence type="predicted"/>
<dbReference type="EMBL" id="JACBZX010000001">
    <property type="protein sequence ID" value="NYG37092.1"/>
    <property type="molecule type" value="Genomic_DNA"/>
</dbReference>
<dbReference type="RefSeq" id="WP_179462517.1">
    <property type="nucleotide sequence ID" value="NZ_JACBZX010000001.1"/>
</dbReference>
<feature type="domain" description="FAD-binding" evidence="1">
    <location>
        <begin position="14"/>
        <end position="363"/>
    </location>
</feature>
<dbReference type="PANTHER" id="PTHR42685:SF22">
    <property type="entry name" value="CONDITIONED MEDIUM FACTOR RECEPTOR 1"/>
    <property type="match status" value="1"/>
</dbReference>
<evidence type="ECO:0000259" key="1">
    <source>
        <dbReference type="Pfam" id="PF01494"/>
    </source>
</evidence>
<dbReference type="InterPro" id="IPR050407">
    <property type="entry name" value="Geranylgeranyl_reductase"/>
</dbReference>
<dbReference type="PRINTS" id="PR00420">
    <property type="entry name" value="RNGMNOXGNASE"/>
</dbReference>
<dbReference type="GO" id="GO:0071949">
    <property type="term" value="F:FAD binding"/>
    <property type="evidence" value="ECO:0007669"/>
    <property type="project" value="InterPro"/>
</dbReference>
<reference evidence="2 3" key="1">
    <citation type="submission" date="2020-07" db="EMBL/GenBank/DDBJ databases">
        <title>Sequencing the genomes of 1000 actinobacteria strains.</title>
        <authorList>
            <person name="Klenk H.-P."/>
        </authorList>
    </citation>
    <scope>NUCLEOTIDE SEQUENCE [LARGE SCALE GENOMIC DNA]</scope>
    <source>
        <strain evidence="2 3">DSM 24723</strain>
    </source>
</reference>
<evidence type="ECO:0000313" key="3">
    <source>
        <dbReference type="Proteomes" id="UP000592181"/>
    </source>
</evidence>
<accession>A0A852X1A0</accession>